<keyword evidence="8" id="KW-0902">Two-component regulatory system</keyword>
<evidence type="ECO:0000256" key="9">
    <source>
        <dbReference type="SAM" id="Coils"/>
    </source>
</evidence>
<feature type="transmembrane region" description="Helical" evidence="11">
    <location>
        <begin position="21"/>
        <end position="40"/>
    </location>
</feature>
<dbReference type="Gene3D" id="3.30.565.10">
    <property type="entry name" value="Histidine kinase-like ATPase, C-terminal domain"/>
    <property type="match status" value="1"/>
</dbReference>
<feature type="coiled-coil region" evidence="9">
    <location>
        <begin position="187"/>
        <end position="221"/>
    </location>
</feature>
<keyword evidence="9" id="KW-0175">Coiled coil</keyword>
<evidence type="ECO:0000256" key="8">
    <source>
        <dbReference type="ARBA" id="ARBA00023012"/>
    </source>
</evidence>
<feature type="transmembrane region" description="Helical" evidence="11">
    <location>
        <begin position="60"/>
        <end position="78"/>
    </location>
</feature>
<protein>
    <recommendedName>
        <fullName evidence="2">histidine kinase</fullName>
        <ecNumber evidence="2">2.7.13.3</ecNumber>
    </recommendedName>
</protein>
<evidence type="ECO:0000256" key="4">
    <source>
        <dbReference type="ARBA" id="ARBA00022679"/>
    </source>
</evidence>
<evidence type="ECO:0000256" key="6">
    <source>
        <dbReference type="ARBA" id="ARBA00022777"/>
    </source>
</evidence>
<evidence type="ECO:0000256" key="11">
    <source>
        <dbReference type="SAM" id="Phobius"/>
    </source>
</evidence>
<feature type="region of interest" description="Disordered" evidence="10">
    <location>
        <begin position="368"/>
        <end position="391"/>
    </location>
</feature>
<dbReference type="SUPFAM" id="SSF55874">
    <property type="entry name" value="ATPase domain of HSP90 chaperone/DNA topoisomerase II/histidine kinase"/>
    <property type="match status" value="1"/>
</dbReference>
<evidence type="ECO:0000256" key="5">
    <source>
        <dbReference type="ARBA" id="ARBA00022741"/>
    </source>
</evidence>
<dbReference type="InterPro" id="IPR011712">
    <property type="entry name" value="Sig_transdc_His_kin_sub3_dim/P"/>
</dbReference>
<proteinExistence type="predicted"/>
<keyword evidence="7" id="KW-0067">ATP-binding</keyword>
<keyword evidence="11" id="KW-0472">Membrane</keyword>
<feature type="transmembrane region" description="Helical" evidence="11">
    <location>
        <begin position="166"/>
        <end position="188"/>
    </location>
</feature>
<dbReference type="CDD" id="cd16917">
    <property type="entry name" value="HATPase_UhpB-NarQ-NarX-like"/>
    <property type="match status" value="1"/>
</dbReference>
<dbReference type="RefSeq" id="WP_416345987.1">
    <property type="nucleotide sequence ID" value="NZ_JALQCY010000009.1"/>
</dbReference>
<evidence type="ECO:0000256" key="7">
    <source>
        <dbReference type="ARBA" id="ARBA00022840"/>
    </source>
</evidence>
<keyword evidence="11" id="KW-1133">Transmembrane helix</keyword>
<feature type="domain" description="Signal transduction histidine kinase subgroup 3 dimerisation and phosphoacceptor" evidence="13">
    <location>
        <begin position="219"/>
        <end position="284"/>
    </location>
</feature>
<evidence type="ECO:0000313" key="15">
    <source>
        <dbReference type="Proteomes" id="UP001651050"/>
    </source>
</evidence>
<feature type="domain" description="Histidine kinase/HSP90-like ATPase" evidence="12">
    <location>
        <begin position="332"/>
        <end position="426"/>
    </location>
</feature>
<dbReference type="GO" id="GO:0016301">
    <property type="term" value="F:kinase activity"/>
    <property type="evidence" value="ECO:0007669"/>
    <property type="project" value="UniProtKB-KW"/>
</dbReference>
<keyword evidence="15" id="KW-1185">Reference proteome</keyword>
<dbReference type="Pfam" id="PF07730">
    <property type="entry name" value="HisKA_3"/>
    <property type="match status" value="1"/>
</dbReference>
<keyword evidence="11" id="KW-0812">Transmembrane</keyword>
<accession>A0ABT0J9F6</accession>
<dbReference type="PANTHER" id="PTHR24421">
    <property type="entry name" value="NITRATE/NITRITE SENSOR PROTEIN NARX-RELATED"/>
    <property type="match status" value="1"/>
</dbReference>
<evidence type="ECO:0000313" key="14">
    <source>
        <dbReference type="EMBL" id="MCK9796131.1"/>
    </source>
</evidence>
<name>A0ABT0J9F6_9MICO</name>
<dbReference type="Proteomes" id="UP001651050">
    <property type="component" value="Unassembled WGS sequence"/>
</dbReference>
<feature type="transmembrane region" description="Helical" evidence="11">
    <location>
        <begin position="133"/>
        <end position="154"/>
    </location>
</feature>
<dbReference type="PANTHER" id="PTHR24421:SF10">
    <property type="entry name" value="NITRATE_NITRITE SENSOR PROTEIN NARQ"/>
    <property type="match status" value="1"/>
</dbReference>
<dbReference type="InterPro" id="IPR036890">
    <property type="entry name" value="HATPase_C_sf"/>
</dbReference>
<dbReference type="InterPro" id="IPR050482">
    <property type="entry name" value="Sensor_HK_TwoCompSys"/>
</dbReference>
<gene>
    <name evidence="14" type="ORF">M1843_20505</name>
</gene>
<organism evidence="14 15">
    <name type="scientific">Isoptericola peretonis</name>
    <dbReference type="NCBI Taxonomy" id="2918523"/>
    <lineage>
        <taxon>Bacteria</taxon>
        <taxon>Bacillati</taxon>
        <taxon>Actinomycetota</taxon>
        <taxon>Actinomycetes</taxon>
        <taxon>Micrococcales</taxon>
        <taxon>Promicromonosporaceae</taxon>
        <taxon>Isoptericola</taxon>
    </lineage>
</organism>
<keyword evidence="3" id="KW-0597">Phosphoprotein</keyword>
<evidence type="ECO:0000256" key="1">
    <source>
        <dbReference type="ARBA" id="ARBA00000085"/>
    </source>
</evidence>
<evidence type="ECO:0000259" key="13">
    <source>
        <dbReference type="Pfam" id="PF07730"/>
    </source>
</evidence>
<keyword evidence="5" id="KW-0547">Nucleotide-binding</keyword>
<keyword evidence="4" id="KW-0808">Transferase</keyword>
<dbReference type="EC" id="2.7.13.3" evidence="2"/>
<sequence>MLDALQRRLDALGVRTPTGRDALLGAVVAALSVVLFLVVLRVVSSGLGEPFDADPALSDMSTGALVAACVVLVGQAMALTLRRRWPMLCLALTLLGQLALAPLLPPLVNFQAPAGLVAAYSVGAYAPRRPAIAAAGVAAVVQVLLGYVLGGPATTAELGVPVGTQLWGGLVSALVTYLGAVLVGAYVGTRRELLAQLRARVAQAEREREALAAQAVLAERGRMARELHDVAAHHLSGIVVQAAAAERLVGADPERARESLRWIRGQGRETLENLRLVVGILRDSSATDDAAPSAPQPTLADVPALIDDARRTGTRVQETRRGEPYELPPTVQLTVYRVLQESLANARRHAPGSPVDVETAYDDDGLELTVRNGRGDPRPTTGPPAGDAGPGHGVIGMTERAELVGGRLTARRTSAGGWLVRLTVPRSEGAPSAVERAGQASR</sequence>
<evidence type="ECO:0000259" key="12">
    <source>
        <dbReference type="Pfam" id="PF02518"/>
    </source>
</evidence>
<dbReference type="Gene3D" id="1.20.5.1930">
    <property type="match status" value="1"/>
</dbReference>
<comment type="catalytic activity">
    <reaction evidence="1">
        <text>ATP + protein L-histidine = ADP + protein N-phospho-L-histidine.</text>
        <dbReference type="EC" id="2.7.13.3"/>
    </reaction>
</comment>
<dbReference type="EMBL" id="JALQCY010000009">
    <property type="protein sequence ID" value="MCK9796131.1"/>
    <property type="molecule type" value="Genomic_DNA"/>
</dbReference>
<evidence type="ECO:0000256" key="3">
    <source>
        <dbReference type="ARBA" id="ARBA00022553"/>
    </source>
</evidence>
<reference evidence="14 15" key="1">
    <citation type="submission" date="2022-02" db="EMBL/GenBank/DDBJ databases">
        <title>The car tank lid bacteriome: a reservoir of bacteria with potential in bioremediation of fuel.</title>
        <authorList>
            <person name="Vidal-Verdu A."/>
            <person name="Gomez-Martinez D."/>
            <person name="Latorre-Perez A."/>
            <person name="Pereto J."/>
            <person name="Porcar M."/>
        </authorList>
    </citation>
    <scope>NUCLEOTIDE SEQUENCE [LARGE SCALE GENOMIC DNA]</scope>
    <source>
        <strain evidence="14 15">4D.3</strain>
    </source>
</reference>
<feature type="transmembrane region" description="Helical" evidence="11">
    <location>
        <begin position="85"/>
        <end position="104"/>
    </location>
</feature>
<keyword evidence="6 14" id="KW-0418">Kinase</keyword>
<dbReference type="InterPro" id="IPR003594">
    <property type="entry name" value="HATPase_dom"/>
</dbReference>
<evidence type="ECO:0000256" key="10">
    <source>
        <dbReference type="SAM" id="MobiDB-lite"/>
    </source>
</evidence>
<comment type="caution">
    <text evidence="14">The sequence shown here is derived from an EMBL/GenBank/DDBJ whole genome shotgun (WGS) entry which is preliminary data.</text>
</comment>
<evidence type="ECO:0000256" key="2">
    <source>
        <dbReference type="ARBA" id="ARBA00012438"/>
    </source>
</evidence>
<dbReference type="Pfam" id="PF02518">
    <property type="entry name" value="HATPase_c"/>
    <property type="match status" value="1"/>
</dbReference>